<evidence type="ECO:0000259" key="11">
    <source>
        <dbReference type="PROSITE" id="PS51030"/>
    </source>
</evidence>
<proteinExistence type="inferred from homology"/>
<dbReference type="Proteomes" id="UP000829354">
    <property type="component" value="Chromosome V"/>
</dbReference>
<dbReference type="SUPFAM" id="SSF48508">
    <property type="entry name" value="Nuclear receptor ligand-binding domain"/>
    <property type="match status" value="1"/>
</dbReference>
<dbReference type="SMART" id="SM00399">
    <property type="entry name" value="ZnF_C4"/>
    <property type="match status" value="1"/>
</dbReference>
<keyword evidence="5 10" id="KW-0805">Transcription regulation</keyword>
<dbReference type="PROSITE" id="PS51843">
    <property type="entry name" value="NR_LBD"/>
    <property type="match status" value="1"/>
</dbReference>
<evidence type="ECO:0000256" key="4">
    <source>
        <dbReference type="ARBA" id="ARBA00022833"/>
    </source>
</evidence>
<comment type="similarity">
    <text evidence="1 10">Belongs to the nuclear hormone receptor family.</text>
</comment>
<dbReference type="PROSITE" id="PS51030">
    <property type="entry name" value="NUCLEAR_REC_DBD_2"/>
    <property type="match status" value="1"/>
</dbReference>
<evidence type="ECO:0000256" key="8">
    <source>
        <dbReference type="ARBA" id="ARBA00023170"/>
    </source>
</evidence>
<dbReference type="Gene3D" id="1.10.565.10">
    <property type="entry name" value="Retinoid X Receptor"/>
    <property type="match status" value="1"/>
</dbReference>
<evidence type="ECO:0000256" key="6">
    <source>
        <dbReference type="ARBA" id="ARBA00023125"/>
    </source>
</evidence>
<evidence type="ECO:0000313" key="13">
    <source>
        <dbReference type="EMBL" id="UMM33548.1"/>
    </source>
</evidence>
<evidence type="ECO:0000256" key="2">
    <source>
        <dbReference type="ARBA" id="ARBA00022723"/>
    </source>
</evidence>
<evidence type="ECO:0000256" key="7">
    <source>
        <dbReference type="ARBA" id="ARBA00023163"/>
    </source>
</evidence>
<evidence type="ECO:0000256" key="3">
    <source>
        <dbReference type="ARBA" id="ARBA00022771"/>
    </source>
</evidence>
<keyword evidence="4 10" id="KW-0862">Zinc</keyword>
<evidence type="ECO:0000259" key="12">
    <source>
        <dbReference type="PROSITE" id="PS51843"/>
    </source>
</evidence>
<protein>
    <recommendedName>
        <fullName evidence="15">Nuclear Hormone Receptor family</fullName>
    </recommendedName>
</protein>
<name>A0AAE9EXA4_CAEBR</name>
<dbReference type="InterPro" id="IPR000536">
    <property type="entry name" value="Nucl_hrmn_rcpt_lig-bd"/>
</dbReference>
<dbReference type="EMBL" id="CP092624">
    <property type="protein sequence ID" value="UMM33548.1"/>
    <property type="molecule type" value="Genomic_DNA"/>
</dbReference>
<keyword evidence="7 10" id="KW-0804">Transcription</keyword>
<keyword evidence="2 10" id="KW-0479">Metal-binding</keyword>
<accession>A0AAE9EXA4</accession>
<evidence type="ECO:0000256" key="10">
    <source>
        <dbReference type="RuleBase" id="RU004334"/>
    </source>
</evidence>
<gene>
    <name evidence="13" type="ORF">L5515_006981</name>
</gene>
<dbReference type="Pfam" id="PF00105">
    <property type="entry name" value="zf-C4"/>
    <property type="match status" value="1"/>
</dbReference>
<feature type="domain" description="Nuclear receptor" evidence="11">
    <location>
        <begin position="1"/>
        <end position="74"/>
    </location>
</feature>
<dbReference type="GO" id="GO:0003700">
    <property type="term" value="F:DNA-binding transcription factor activity"/>
    <property type="evidence" value="ECO:0007669"/>
    <property type="project" value="InterPro"/>
</dbReference>
<feature type="domain" description="NR LBD" evidence="12">
    <location>
        <begin position="112"/>
        <end position="351"/>
    </location>
</feature>
<keyword evidence="3 10" id="KW-0863">Zinc-finger</keyword>
<keyword evidence="8 10" id="KW-0675">Receptor</keyword>
<dbReference type="PROSITE" id="PS00031">
    <property type="entry name" value="NUCLEAR_REC_DBD_1"/>
    <property type="match status" value="1"/>
</dbReference>
<organism evidence="13 14">
    <name type="scientific">Caenorhabditis briggsae</name>
    <dbReference type="NCBI Taxonomy" id="6238"/>
    <lineage>
        <taxon>Eukaryota</taxon>
        <taxon>Metazoa</taxon>
        <taxon>Ecdysozoa</taxon>
        <taxon>Nematoda</taxon>
        <taxon>Chromadorea</taxon>
        <taxon>Rhabditida</taxon>
        <taxon>Rhabditina</taxon>
        <taxon>Rhabditomorpha</taxon>
        <taxon>Rhabditoidea</taxon>
        <taxon>Rhabditidae</taxon>
        <taxon>Peloderinae</taxon>
        <taxon>Caenorhabditis</taxon>
    </lineage>
</organism>
<evidence type="ECO:0000256" key="5">
    <source>
        <dbReference type="ARBA" id="ARBA00023015"/>
    </source>
</evidence>
<dbReference type="SMART" id="SM00430">
    <property type="entry name" value="HOLI"/>
    <property type="match status" value="1"/>
</dbReference>
<keyword evidence="6 10" id="KW-0238">DNA-binding</keyword>
<dbReference type="AlphaFoldDB" id="A0AAE9EXA4"/>
<keyword evidence="9 10" id="KW-0539">Nucleus</keyword>
<evidence type="ECO:0000313" key="14">
    <source>
        <dbReference type="Proteomes" id="UP000829354"/>
    </source>
</evidence>
<dbReference type="InterPro" id="IPR051152">
    <property type="entry name" value="C.elegans_Orphan_NR"/>
</dbReference>
<evidence type="ECO:0008006" key="15">
    <source>
        <dbReference type="Google" id="ProtNLM"/>
    </source>
</evidence>
<dbReference type="InterPro" id="IPR035500">
    <property type="entry name" value="NHR-like_dom_sf"/>
</dbReference>
<keyword evidence="14" id="KW-1185">Reference proteome</keyword>
<reference evidence="13 14" key="1">
    <citation type="submission" date="2022-04" db="EMBL/GenBank/DDBJ databases">
        <title>Chromosome-level reference genomes for two strains of Caenorhabditis briggsae: an improved platform for comparative genomics.</title>
        <authorList>
            <person name="Stevens L."/>
            <person name="Andersen E."/>
        </authorList>
    </citation>
    <scope>NUCLEOTIDE SEQUENCE [LARGE SCALE GENOMIC DNA]</scope>
    <source>
        <strain evidence="13">VX34</strain>
        <tissue evidence="13">Whole-organism</tissue>
    </source>
</reference>
<dbReference type="Gene3D" id="3.30.50.10">
    <property type="entry name" value="Erythroid Transcription Factor GATA-1, subunit A"/>
    <property type="match status" value="1"/>
</dbReference>
<dbReference type="GO" id="GO:0043565">
    <property type="term" value="F:sequence-specific DNA binding"/>
    <property type="evidence" value="ECO:0007669"/>
    <property type="project" value="InterPro"/>
</dbReference>
<evidence type="ECO:0000256" key="9">
    <source>
        <dbReference type="ARBA" id="ARBA00023242"/>
    </source>
</evidence>
<dbReference type="SUPFAM" id="SSF57716">
    <property type="entry name" value="Glucocorticoid receptor-like (DNA-binding domain)"/>
    <property type="match status" value="1"/>
</dbReference>
<dbReference type="GO" id="GO:0005634">
    <property type="term" value="C:nucleus"/>
    <property type="evidence" value="ECO:0007669"/>
    <property type="project" value="UniProtKB-SubCell"/>
</dbReference>
<dbReference type="GO" id="GO:0008270">
    <property type="term" value="F:zinc ion binding"/>
    <property type="evidence" value="ECO:0007669"/>
    <property type="project" value="UniProtKB-KW"/>
</dbReference>
<dbReference type="PANTHER" id="PTHR45680">
    <property type="entry name" value="NUCLEAR HORMONE RECEPTOR FAMILY"/>
    <property type="match status" value="1"/>
</dbReference>
<comment type="subcellular location">
    <subcellularLocation>
        <location evidence="10">Nucleus</location>
    </subcellularLocation>
</comment>
<sequence>MQPCLVCQSPGPHGFHFGVISCRACAAFFRRAAFSKWNSLKCKSKMCNMNLNYCKPCRLQKCYAVGMETSNFQYHRDSHHNTKNTIMISRKSEIPKSFQSFVGRPEMILFWDSEKSTTNKTYVDVNFLIEGSTEIFRQPIMWQFYFITVAKWLMHFTEFEKLDMEVKLTILQTVWHVWQNLDHRSLMAFHQKNNPNFPKHHTISRTGVLLDKANVHFDASWLSDYPSREVGGFLRVPGNDNITEKLKSLDPTDIELTFMLAQLSFEYAGKRCQGKILETLEHFQNLLADDIHQYYTKELRIDNYFDRLAKLMKINNSIQKKIWEARPRMELAKVFNLIKLDFSHPEMFIDSGYN</sequence>
<dbReference type="InterPro" id="IPR013088">
    <property type="entry name" value="Znf_NHR/GATA"/>
</dbReference>
<evidence type="ECO:0000256" key="1">
    <source>
        <dbReference type="ARBA" id="ARBA00005993"/>
    </source>
</evidence>
<dbReference type="InterPro" id="IPR001628">
    <property type="entry name" value="Znf_hrmn_rcpt"/>
</dbReference>
<dbReference type="PANTHER" id="PTHR45680:SF1">
    <property type="entry name" value="NUCLEAR HORMONE RECEPTOR FAMILY"/>
    <property type="match status" value="1"/>
</dbReference>
<dbReference type="PRINTS" id="PR00047">
    <property type="entry name" value="STROIDFINGER"/>
</dbReference>
<dbReference type="Pfam" id="PF00104">
    <property type="entry name" value="Hormone_recep"/>
    <property type="match status" value="1"/>
</dbReference>